<evidence type="ECO:0000256" key="6">
    <source>
        <dbReference type="SAM" id="Coils"/>
    </source>
</evidence>
<name>B8FKM2_DESAL</name>
<dbReference type="PANTHER" id="PTHR43304:SF1">
    <property type="entry name" value="PAC DOMAIN-CONTAINING PROTEIN"/>
    <property type="match status" value="1"/>
</dbReference>
<evidence type="ECO:0000256" key="2">
    <source>
        <dbReference type="ARBA" id="ARBA00012438"/>
    </source>
</evidence>
<sequence length="225" mass="25857">MAPKPTYSELLSTIKNLEQSVRIYRSLADNSSDLLYRTNLQGEIIFISQSVTKLSGYTVEEAIGMKMAEEVYLVPEERKEFTALLMEKGHVKNFEARLRRKDGSVWWASTNAHFFKDEKGEVGGVEGITRDVTELKDALDSQKDLIKQLREALDNVQTLRGLLPICSRCKKIRDDKGYWGLLESYIETHSEAKFSHGLCPECLEELYGDKEWYKKMKDKKTDESS</sequence>
<dbReference type="PROSITE" id="PS50112">
    <property type="entry name" value="PAS"/>
    <property type="match status" value="1"/>
</dbReference>
<dbReference type="SUPFAM" id="SSF55785">
    <property type="entry name" value="PYP-like sensor domain (PAS domain)"/>
    <property type="match status" value="1"/>
</dbReference>
<keyword evidence="5" id="KW-0418">Kinase</keyword>
<dbReference type="AlphaFoldDB" id="B8FKM2"/>
<evidence type="ECO:0000259" key="7">
    <source>
        <dbReference type="PROSITE" id="PS50112"/>
    </source>
</evidence>
<accession>B8FKM2</accession>
<dbReference type="GO" id="GO:0004673">
    <property type="term" value="F:protein histidine kinase activity"/>
    <property type="evidence" value="ECO:0007669"/>
    <property type="project" value="UniProtKB-EC"/>
</dbReference>
<dbReference type="CDD" id="cd00130">
    <property type="entry name" value="PAS"/>
    <property type="match status" value="1"/>
</dbReference>
<evidence type="ECO:0000313" key="9">
    <source>
        <dbReference type="EMBL" id="ACL01837.1"/>
    </source>
</evidence>
<feature type="domain" description="PAS" evidence="7">
    <location>
        <begin position="20"/>
        <end position="85"/>
    </location>
</feature>
<keyword evidence="10" id="KW-1185">Reference proteome</keyword>
<dbReference type="PANTHER" id="PTHR43304">
    <property type="entry name" value="PHYTOCHROME-LIKE PROTEIN CPH1"/>
    <property type="match status" value="1"/>
</dbReference>
<dbReference type="NCBIfam" id="TIGR00229">
    <property type="entry name" value="sensory_box"/>
    <property type="match status" value="1"/>
</dbReference>
<keyword evidence="6" id="KW-0175">Coiled coil</keyword>
<dbReference type="eggNOG" id="COG2202">
    <property type="taxonomic scope" value="Bacteria"/>
</dbReference>
<keyword evidence="3" id="KW-0597">Phosphoprotein</keyword>
<dbReference type="PROSITE" id="PS50113">
    <property type="entry name" value="PAC"/>
    <property type="match status" value="1"/>
</dbReference>
<dbReference type="InterPro" id="IPR052162">
    <property type="entry name" value="Sensor_kinase/Photoreceptor"/>
</dbReference>
<dbReference type="InterPro" id="IPR000014">
    <property type="entry name" value="PAS"/>
</dbReference>
<dbReference type="Proteomes" id="UP000000739">
    <property type="component" value="Chromosome"/>
</dbReference>
<dbReference type="Pfam" id="PF13426">
    <property type="entry name" value="PAS_9"/>
    <property type="match status" value="1"/>
</dbReference>
<gene>
    <name evidence="9" type="ordered locus">Dalk_0127</name>
</gene>
<feature type="domain" description="PAC" evidence="8">
    <location>
        <begin position="92"/>
        <end position="144"/>
    </location>
</feature>
<evidence type="ECO:0000259" key="8">
    <source>
        <dbReference type="PROSITE" id="PS50113"/>
    </source>
</evidence>
<evidence type="ECO:0000256" key="4">
    <source>
        <dbReference type="ARBA" id="ARBA00022679"/>
    </source>
</evidence>
<proteinExistence type="predicted"/>
<evidence type="ECO:0000256" key="5">
    <source>
        <dbReference type="ARBA" id="ARBA00022777"/>
    </source>
</evidence>
<dbReference type="EC" id="2.7.13.3" evidence="2"/>
<organism evidence="9 10">
    <name type="scientific">Desulfatibacillum aliphaticivorans</name>
    <dbReference type="NCBI Taxonomy" id="218208"/>
    <lineage>
        <taxon>Bacteria</taxon>
        <taxon>Pseudomonadati</taxon>
        <taxon>Thermodesulfobacteriota</taxon>
        <taxon>Desulfobacteria</taxon>
        <taxon>Desulfobacterales</taxon>
        <taxon>Desulfatibacillaceae</taxon>
        <taxon>Desulfatibacillum</taxon>
    </lineage>
</organism>
<dbReference type="InterPro" id="IPR000700">
    <property type="entry name" value="PAS-assoc_C"/>
</dbReference>
<keyword evidence="4" id="KW-0808">Transferase</keyword>
<comment type="catalytic activity">
    <reaction evidence="1">
        <text>ATP + protein L-histidine = ADP + protein N-phospho-L-histidine.</text>
        <dbReference type="EC" id="2.7.13.3"/>
    </reaction>
</comment>
<dbReference type="EMBL" id="CP001322">
    <property type="protein sequence ID" value="ACL01837.1"/>
    <property type="molecule type" value="Genomic_DNA"/>
</dbReference>
<evidence type="ECO:0000256" key="3">
    <source>
        <dbReference type="ARBA" id="ARBA00022553"/>
    </source>
</evidence>
<evidence type="ECO:0000313" key="10">
    <source>
        <dbReference type="Proteomes" id="UP000000739"/>
    </source>
</evidence>
<dbReference type="InterPro" id="IPR035965">
    <property type="entry name" value="PAS-like_dom_sf"/>
</dbReference>
<feature type="coiled-coil region" evidence="6">
    <location>
        <begin position="132"/>
        <end position="159"/>
    </location>
</feature>
<dbReference type="SMART" id="SM00091">
    <property type="entry name" value="PAS"/>
    <property type="match status" value="1"/>
</dbReference>
<dbReference type="HOGENOM" id="CLU_1228277_0_0_7"/>
<dbReference type="Gene3D" id="3.30.450.20">
    <property type="entry name" value="PAS domain"/>
    <property type="match status" value="1"/>
</dbReference>
<dbReference type="KEGG" id="dal:Dalk_0127"/>
<protein>
    <recommendedName>
        <fullName evidence="2">histidine kinase</fullName>
        <ecNumber evidence="2">2.7.13.3</ecNumber>
    </recommendedName>
</protein>
<evidence type="ECO:0000256" key="1">
    <source>
        <dbReference type="ARBA" id="ARBA00000085"/>
    </source>
</evidence>
<reference evidence="9 10" key="1">
    <citation type="journal article" date="2012" name="Environ. Microbiol.">
        <title>The genome sequence of Desulfatibacillum alkenivorans AK-01: a blueprint for anaerobic alkane oxidation.</title>
        <authorList>
            <person name="Callaghan A.V."/>
            <person name="Morris B.E."/>
            <person name="Pereira I.A."/>
            <person name="McInerney M.J."/>
            <person name="Austin R.N."/>
            <person name="Groves J.T."/>
            <person name="Kukor J.J."/>
            <person name="Suflita J.M."/>
            <person name="Young L.Y."/>
            <person name="Zylstra G.J."/>
            <person name="Wawrik B."/>
        </authorList>
    </citation>
    <scope>NUCLEOTIDE SEQUENCE [LARGE SCALE GENOMIC DNA]</scope>
    <source>
        <strain evidence="9 10">AK-01</strain>
    </source>
</reference>